<dbReference type="EMBL" id="PVTQ01000003">
    <property type="protein sequence ID" value="PRY91551.1"/>
    <property type="molecule type" value="Genomic_DNA"/>
</dbReference>
<dbReference type="Proteomes" id="UP000238392">
    <property type="component" value="Unassembled WGS sequence"/>
</dbReference>
<name>A0A2T0WXZ6_9RHOB</name>
<evidence type="ECO:0000256" key="1">
    <source>
        <dbReference type="SAM" id="SignalP"/>
    </source>
</evidence>
<dbReference type="RefSeq" id="WP_106263222.1">
    <property type="nucleotide sequence ID" value="NZ_PVTQ01000003.1"/>
</dbReference>
<gene>
    <name evidence="2" type="ORF">CLV74_103135</name>
</gene>
<dbReference type="OrthoDB" id="7206787at2"/>
<evidence type="ECO:0000313" key="2">
    <source>
        <dbReference type="EMBL" id="PRY91551.1"/>
    </source>
</evidence>
<feature type="signal peptide" evidence="1">
    <location>
        <begin position="1"/>
        <end position="27"/>
    </location>
</feature>
<comment type="caution">
    <text evidence="2">The sequence shown here is derived from an EMBL/GenBank/DDBJ whole genome shotgun (WGS) entry which is preliminary data.</text>
</comment>
<keyword evidence="3" id="KW-1185">Reference proteome</keyword>
<proteinExistence type="predicted"/>
<sequence>MISLFKKSLYTALSLAMISLGASQAEAQGNRTDAGLCQQYAGFLRPMVNKAIQMNSRCLDWDRGVHDVYQMHYDWCMNNNRDTVIGAASHVRDLVVQCTGNWFPESPLNVAAPAPAQIHRPAAAKWRFESHVTGSCTAELRDPSKQDYFGNLIRLEASRGGPIYLISDFTGADVYSDVRVGGKTFRQNWEHESDVVKTPVGMDLLSAMKRGNEIDLNFYTHDLRYSLSGSSAAIDQMLQCAGMGAPKPAPKPAAARGPKVIYGSCKLIVDGVQYVNIAQGCPIWMDTDGTFWINTDRANFMGDYIAELRPSGNGWGDGHWNGQAGSTHAQAPLGEDFRMGNGGCWSNRRATICAAR</sequence>
<reference evidence="2 3" key="1">
    <citation type="submission" date="2018-03" db="EMBL/GenBank/DDBJ databases">
        <title>Genomic Encyclopedia of Archaeal and Bacterial Type Strains, Phase II (KMG-II): from individual species to whole genera.</title>
        <authorList>
            <person name="Goeker M."/>
        </authorList>
    </citation>
    <scope>NUCLEOTIDE SEQUENCE [LARGE SCALE GENOMIC DNA]</scope>
    <source>
        <strain evidence="2 3">DSM 100212</strain>
    </source>
</reference>
<organism evidence="2 3">
    <name type="scientific">Donghicola tyrosinivorans</name>
    <dbReference type="NCBI Taxonomy" id="1652492"/>
    <lineage>
        <taxon>Bacteria</taxon>
        <taxon>Pseudomonadati</taxon>
        <taxon>Pseudomonadota</taxon>
        <taxon>Alphaproteobacteria</taxon>
        <taxon>Rhodobacterales</taxon>
        <taxon>Roseobacteraceae</taxon>
        <taxon>Donghicola</taxon>
    </lineage>
</organism>
<evidence type="ECO:0000313" key="3">
    <source>
        <dbReference type="Proteomes" id="UP000238392"/>
    </source>
</evidence>
<keyword evidence="1" id="KW-0732">Signal</keyword>
<dbReference type="AlphaFoldDB" id="A0A2T0WXZ6"/>
<accession>A0A2T0WXZ6</accession>
<protein>
    <submittedName>
        <fullName evidence="2">Uncharacterized protein</fullName>
    </submittedName>
</protein>
<feature type="chain" id="PRO_5015597206" evidence="1">
    <location>
        <begin position="28"/>
        <end position="356"/>
    </location>
</feature>